<dbReference type="Proteomes" id="UP000640052">
    <property type="component" value="Unassembled WGS sequence"/>
</dbReference>
<comment type="caution">
    <text evidence="1">The sequence shown here is derived from an EMBL/GenBank/DDBJ whole genome shotgun (WGS) entry which is preliminary data.</text>
</comment>
<protein>
    <submittedName>
        <fullName evidence="1">Uncharacterized protein</fullName>
    </submittedName>
</protein>
<name>A0A919UNK1_9ACTN</name>
<organism evidence="1 2">
    <name type="scientific">Acrocarpospora phusangensis</name>
    <dbReference type="NCBI Taxonomy" id="1070424"/>
    <lineage>
        <taxon>Bacteria</taxon>
        <taxon>Bacillati</taxon>
        <taxon>Actinomycetota</taxon>
        <taxon>Actinomycetes</taxon>
        <taxon>Streptosporangiales</taxon>
        <taxon>Streptosporangiaceae</taxon>
        <taxon>Acrocarpospora</taxon>
    </lineage>
</organism>
<dbReference type="AlphaFoldDB" id="A0A919UNK1"/>
<evidence type="ECO:0000313" key="1">
    <source>
        <dbReference type="EMBL" id="GIH24587.1"/>
    </source>
</evidence>
<reference evidence="1" key="1">
    <citation type="submission" date="2021-01" db="EMBL/GenBank/DDBJ databases">
        <title>Whole genome shotgun sequence of Acrocarpospora phusangensis NBRC 108782.</title>
        <authorList>
            <person name="Komaki H."/>
            <person name="Tamura T."/>
        </authorList>
    </citation>
    <scope>NUCLEOTIDE SEQUENCE</scope>
    <source>
        <strain evidence="1">NBRC 108782</strain>
    </source>
</reference>
<proteinExistence type="predicted"/>
<keyword evidence="2" id="KW-1185">Reference proteome</keyword>
<sequence>MEESAEPVSTVYGRARDSLWINDRIRDGKQRGGLGVSLMGSVPVVEAFLLAQGVPQVALERRSEAADRAERILSIAAGMRSHLGQDRLSVEDLYDPETGLPA</sequence>
<dbReference type="EMBL" id="BOOA01000020">
    <property type="protein sequence ID" value="GIH24587.1"/>
    <property type="molecule type" value="Genomic_DNA"/>
</dbReference>
<dbReference type="RefSeq" id="WP_204041343.1">
    <property type="nucleotide sequence ID" value="NZ_BOOA01000020.1"/>
</dbReference>
<accession>A0A919UNK1</accession>
<gene>
    <name evidence="1" type="ORF">Aph01nite_28970</name>
</gene>
<evidence type="ECO:0000313" key="2">
    <source>
        <dbReference type="Proteomes" id="UP000640052"/>
    </source>
</evidence>